<dbReference type="Proteomes" id="UP000199296">
    <property type="component" value="Unassembled WGS sequence"/>
</dbReference>
<keyword evidence="2" id="KW-0472">Membrane</keyword>
<keyword evidence="4" id="KW-1185">Reference proteome</keyword>
<dbReference type="OrthoDB" id="1145018at2"/>
<accession>A0A1G7UPK3</accession>
<keyword evidence="2" id="KW-1133">Transmembrane helix</keyword>
<evidence type="ECO:0000256" key="2">
    <source>
        <dbReference type="SAM" id="Phobius"/>
    </source>
</evidence>
<evidence type="ECO:0000256" key="1">
    <source>
        <dbReference type="SAM" id="MobiDB-lite"/>
    </source>
</evidence>
<keyword evidence="2" id="KW-0812">Transmembrane</keyword>
<feature type="region of interest" description="Disordered" evidence="1">
    <location>
        <begin position="66"/>
        <end position="93"/>
    </location>
</feature>
<organism evidence="3 4">
    <name type="scientific">Psychroflexus sediminis</name>
    <dbReference type="NCBI Taxonomy" id="470826"/>
    <lineage>
        <taxon>Bacteria</taxon>
        <taxon>Pseudomonadati</taxon>
        <taxon>Bacteroidota</taxon>
        <taxon>Flavobacteriia</taxon>
        <taxon>Flavobacteriales</taxon>
        <taxon>Flavobacteriaceae</taxon>
        <taxon>Psychroflexus</taxon>
    </lineage>
</organism>
<gene>
    <name evidence="3" type="ORF">SAMN04488027_102205</name>
</gene>
<evidence type="ECO:0000313" key="3">
    <source>
        <dbReference type="EMBL" id="SDG49436.1"/>
    </source>
</evidence>
<dbReference type="RefSeq" id="WP_093365272.1">
    <property type="nucleotide sequence ID" value="NZ_FNCW01000002.1"/>
</dbReference>
<feature type="compositionally biased region" description="Basic and acidic residues" evidence="1">
    <location>
        <begin position="68"/>
        <end position="93"/>
    </location>
</feature>
<protein>
    <submittedName>
        <fullName evidence="3">Uncharacterized protein</fullName>
    </submittedName>
</protein>
<reference evidence="3 4" key="1">
    <citation type="submission" date="2016-10" db="EMBL/GenBank/DDBJ databases">
        <authorList>
            <person name="de Groot N.N."/>
        </authorList>
    </citation>
    <scope>NUCLEOTIDE SEQUENCE [LARGE SCALE GENOMIC DNA]</scope>
    <source>
        <strain evidence="3 4">DSM 19803</strain>
    </source>
</reference>
<evidence type="ECO:0000313" key="4">
    <source>
        <dbReference type="Proteomes" id="UP000199296"/>
    </source>
</evidence>
<feature type="transmembrane region" description="Helical" evidence="2">
    <location>
        <begin position="7"/>
        <end position="24"/>
    </location>
</feature>
<dbReference type="AlphaFoldDB" id="A0A1G7UPK3"/>
<dbReference type="STRING" id="470826.SAMN04488027_102205"/>
<dbReference type="EMBL" id="FNCW01000002">
    <property type="protein sequence ID" value="SDG49436.1"/>
    <property type="molecule type" value="Genomic_DNA"/>
</dbReference>
<feature type="transmembrane region" description="Helical" evidence="2">
    <location>
        <begin position="30"/>
        <end position="51"/>
    </location>
</feature>
<proteinExistence type="predicted"/>
<sequence>MRALIKLVFILIAAGFAVGVYFNLYKDELMGERIIGISVLASAFVLMPLFLAHRWKGKRLQDYTLTKENMDRMNKKNHGKASDKEDSKDNNSN</sequence>
<name>A0A1G7UPK3_9FLAO</name>